<dbReference type="Pfam" id="PF05951">
    <property type="entry name" value="Peptidase_M15_2"/>
    <property type="match status" value="1"/>
</dbReference>
<keyword evidence="8" id="KW-0482">Metalloprotease</keyword>
<dbReference type="GO" id="GO:0071555">
    <property type="term" value="P:cell wall organization"/>
    <property type="evidence" value="ECO:0007669"/>
    <property type="project" value="UniProtKB-KW"/>
</dbReference>
<dbReference type="PROSITE" id="PS51318">
    <property type="entry name" value="TAT"/>
    <property type="match status" value="1"/>
</dbReference>
<dbReference type="AlphaFoldDB" id="A0A1I2Q591"/>
<dbReference type="InterPro" id="IPR006311">
    <property type="entry name" value="TAT_signal"/>
</dbReference>
<accession>A0A1I2Q591</accession>
<dbReference type="CDD" id="cd14844">
    <property type="entry name" value="Zn-DD-carboxypeptidase_like"/>
    <property type="match status" value="1"/>
</dbReference>
<evidence type="ECO:0000313" key="13">
    <source>
        <dbReference type="Proteomes" id="UP000198623"/>
    </source>
</evidence>
<keyword evidence="9" id="KW-0961">Cell wall biogenesis/degradation</keyword>
<evidence type="ECO:0000256" key="6">
    <source>
        <dbReference type="ARBA" id="ARBA00022801"/>
    </source>
</evidence>
<evidence type="ECO:0000256" key="8">
    <source>
        <dbReference type="ARBA" id="ARBA00023049"/>
    </source>
</evidence>
<evidence type="ECO:0000256" key="3">
    <source>
        <dbReference type="ARBA" id="ARBA00022670"/>
    </source>
</evidence>
<evidence type="ECO:0000256" key="10">
    <source>
        <dbReference type="ARBA" id="ARBA00093448"/>
    </source>
</evidence>
<evidence type="ECO:0000256" key="2">
    <source>
        <dbReference type="ARBA" id="ARBA00004776"/>
    </source>
</evidence>
<dbReference type="Proteomes" id="UP000198623">
    <property type="component" value="Unassembled WGS sequence"/>
</dbReference>
<evidence type="ECO:0000256" key="1">
    <source>
        <dbReference type="ARBA" id="ARBA00001947"/>
    </source>
</evidence>
<evidence type="ECO:0000256" key="5">
    <source>
        <dbReference type="ARBA" id="ARBA00022729"/>
    </source>
</evidence>
<sequence>MPNKHNRSHHLSRRSFLRHIGLFTAGLAVSSTARANIQTPSFDKTLMFQNLHTGEALKTTFYSGGDYVSESLDNINYLLRDHRNNQIGQMDPQLLTLLHDLKNVLDTTNPFHVISGYRSPETNAMLSQRSNKVAKKSLHMQGKAIDIRLPGVDIKHLHQAALELQGGGVGLYTRSDFVHLDVGRVRQWGK</sequence>
<evidence type="ECO:0000256" key="11">
    <source>
        <dbReference type="ARBA" id="ARBA00093666"/>
    </source>
</evidence>
<keyword evidence="7" id="KW-0862">Zinc</keyword>
<evidence type="ECO:0000313" key="12">
    <source>
        <dbReference type="EMBL" id="SFG23478.1"/>
    </source>
</evidence>
<evidence type="ECO:0000256" key="7">
    <source>
        <dbReference type="ARBA" id="ARBA00022833"/>
    </source>
</evidence>
<dbReference type="GO" id="GO:0046872">
    <property type="term" value="F:metal ion binding"/>
    <property type="evidence" value="ECO:0007669"/>
    <property type="project" value="UniProtKB-KW"/>
</dbReference>
<gene>
    <name evidence="12" type="ORF">SAMN05216175_104238</name>
</gene>
<dbReference type="Gene3D" id="3.30.1380.10">
    <property type="match status" value="1"/>
</dbReference>
<name>A0A1I2Q591_9GAMM</name>
<dbReference type="GO" id="GO:0008237">
    <property type="term" value="F:metallopeptidase activity"/>
    <property type="evidence" value="ECO:0007669"/>
    <property type="project" value="UniProtKB-KW"/>
</dbReference>
<keyword evidence="13" id="KW-1185">Reference proteome</keyword>
<evidence type="ECO:0000256" key="4">
    <source>
        <dbReference type="ARBA" id="ARBA00022723"/>
    </source>
</evidence>
<keyword evidence="6" id="KW-0378">Hydrolase</keyword>
<dbReference type="SUPFAM" id="SSF55166">
    <property type="entry name" value="Hedgehog/DD-peptidase"/>
    <property type="match status" value="1"/>
</dbReference>
<organism evidence="12 13">
    <name type="scientific">Neptunomonas qingdaonensis</name>
    <dbReference type="NCBI Taxonomy" id="1045558"/>
    <lineage>
        <taxon>Bacteria</taxon>
        <taxon>Pseudomonadati</taxon>
        <taxon>Pseudomonadota</taxon>
        <taxon>Gammaproteobacteria</taxon>
        <taxon>Oceanospirillales</taxon>
        <taxon>Oceanospirillaceae</taxon>
        <taxon>Neptunomonas</taxon>
    </lineage>
</organism>
<dbReference type="GO" id="GO:0006508">
    <property type="term" value="P:proteolysis"/>
    <property type="evidence" value="ECO:0007669"/>
    <property type="project" value="UniProtKB-KW"/>
</dbReference>
<dbReference type="RefSeq" id="WP_090726612.1">
    <property type="nucleotide sequence ID" value="NZ_FOOU01000004.1"/>
</dbReference>
<dbReference type="PANTHER" id="PTHR37425">
    <property type="match status" value="1"/>
</dbReference>
<keyword evidence="3" id="KW-0645">Protease</keyword>
<dbReference type="InterPro" id="IPR009045">
    <property type="entry name" value="Zn_M74/Hedgehog-like"/>
</dbReference>
<dbReference type="STRING" id="1045558.SAMN05216175_104238"/>
<evidence type="ECO:0000256" key="9">
    <source>
        <dbReference type="ARBA" id="ARBA00023316"/>
    </source>
</evidence>
<reference evidence="13" key="1">
    <citation type="submission" date="2016-10" db="EMBL/GenBank/DDBJ databases">
        <authorList>
            <person name="Varghese N."/>
            <person name="Submissions S."/>
        </authorList>
    </citation>
    <scope>NUCLEOTIDE SEQUENCE [LARGE SCALE GENOMIC DNA]</scope>
    <source>
        <strain evidence="13">CGMCC 1.10971</strain>
    </source>
</reference>
<proteinExistence type="inferred from homology"/>
<comment type="similarity">
    <text evidence="10">Belongs to the peptidase M15 family.</text>
</comment>
<protein>
    <recommendedName>
        <fullName evidence="11">Murein endopeptidase K</fullName>
    </recommendedName>
</protein>
<comment type="pathway">
    <text evidence="2">Cell wall biogenesis; cell wall polysaccharide biosynthesis.</text>
</comment>
<keyword evidence="4" id="KW-0479">Metal-binding</keyword>
<dbReference type="InterPro" id="IPR010275">
    <property type="entry name" value="MepK"/>
</dbReference>
<comment type="cofactor">
    <cofactor evidence="1">
        <name>Zn(2+)</name>
        <dbReference type="ChEBI" id="CHEBI:29105"/>
    </cofactor>
</comment>
<dbReference type="OrthoDB" id="9782994at2"/>
<dbReference type="PANTHER" id="PTHR37425:SF1">
    <property type="entry name" value="OUTER MEMBRANE PROTEIN"/>
    <property type="match status" value="1"/>
</dbReference>
<keyword evidence="5" id="KW-0732">Signal</keyword>
<dbReference type="EMBL" id="FOOU01000004">
    <property type="protein sequence ID" value="SFG23478.1"/>
    <property type="molecule type" value="Genomic_DNA"/>
</dbReference>